<protein>
    <submittedName>
        <fullName evidence="1">Uncharacterized protein</fullName>
    </submittedName>
</protein>
<evidence type="ECO:0000313" key="1">
    <source>
        <dbReference type="EMBL" id="AXF57728.1"/>
    </source>
</evidence>
<evidence type="ECO:0000313" key="2">
    <source>
        <dbReference type="Proteomes" id="UP000252100"/>
    </source>
</evidence>
<dbReference type="AlphaFoldDB" id="A0A345C3E7"/>
<name>A0A345C3E7_9BACI</name>
<keyword evidence="2" id="KW-1185">Reference proteome</keyword>
<gene>
    <name evidence="1" type="ORF">DT065_18295</name>
</gene>
<accession>A0A345C3E7</accession>
<dbReference type="Proteomes" id="UP000252100">
    <property type="component" value="Chromosome"/>
</dbReference>
<reference evidence="1 2" key="1">
    <citation type="journal article" date="2018" name="J. Microbiol.">
        <title>Salicibibacter kimchii gen. nov., sp. nov., a moderately halophilic and alkalitolerant bacterium in the family Bacillaceae, isolated from kimchi.</title>
        <authorList>
            <person name="Jang J.Y."/>
            <person name="Oh Y.J."/>
            <person name="Lim S.K."/>
            <person name="Park H.K."/>
            <person name="Lee C."/>
            <person name="Kim J.Y."/>
            <person name="Lee M.A."/>
            <person name="Choi H.J."/>
        </authorList>
    </citation>
    <scope>NUCLEOTIDE SEQUENCE [LARGE SCALE GENOMIC DNA]</scope>
    <source>
        <strain evidence="1 2">NKC1-1</strain>
    </source>
</reference>
<proteinExistence type="predicted"/>
<sequence length="100" mass="11125">MGRFTIAKGGKRKNKAEKVVKGFRVFDKVQFSGKDCFIFGLRASGSFDLRLLGGTRAHKSANDKKLTVVERASILLTQVQKGEEKCRLSPLITVTSLRRP</sequence>
<organism evidence="1 2">
    <name type="scientific">Salicibibacter kimchii</name>
    <dbReference type="NCBI Taxonomy" id="2099786"/>
    <lineage>
        <taxon>Bacteria</taxon>
        <taxon>Bacillati</taxon>
        <taxon>Bacillota</taxon>
        <taxon>Bacilli</taxon>
        <taxon>Bacillales</taxon>
        <taxon>Bacillaceae</taxon>
        <taxon>Salicibibacter</taxon>
    </lineage>
</organism>
<dbReference type="KEGG" id="rue:DT065_18295"/>
<dbReference type="EMBL" id="CP031092">
    <property type="protein sequence ID" value="AXF57728.1"/>
    <property type="molecule type" value="Genomic_DNA"/>
</dbReference>